<evidence type="ECO:0000313" key="2">
    <source>
        <dbReference type="EMBL" id="MFB9902395.1"/>
    </source>
</evidence>
<sequence>MAATLKMVPSVADTLKLFKLVEVEAFLAHSSQQILTIDQASNVTFRGLIQNWDDSWNLEEELPAFVPGQDYRLDAILEWEISQPDWVTRNRPKDYAIVDIPHWLRTIARRLQSKSRSRNGPGIPILRFIQKSVSGDPIGEAARELRKVANAVAEVERFTQSHENLVIMPVGNKLLLRPASYLTSGAVEVGQGLLPVSATSLEAIGSTLGFSADALEELEGLINSEAVREQDLQEFFERNPQLLLGLDYERAIPHPILRREEEADLIPDFILLPHADGVGTPKIVDLKLPKVNLVRRKTNRLGYLASVQEARDQLIEYRNYFADPSRAKWARVHLGMEVYMPDICVVIGRSASFGDAYERQRVRATASDLELLTYDDVLNRSRRFFS</sequence>
<dbReference type="EMBL" id="JBHLZU010000002">
    <property type="protein sequence ID" value="MFB9902395.1"/>
    <property type="molecule type" value="Genomic_DNA"/>
</dbReference>
<reference evidence="2 3" key="1">
    <citation type="submission" date="2024-09" db="EMBL/GenBank/DDBJ databases">
        <authorList>
            <person name="Sun Q."/>
            <person name="Mori K."/>
        </authorList>
    </citation>
    <scope>NUCLEOTIDE SEQUENCE [LARGE SCALE GENOMIC DNA]</scope>
    <source>
        <strain evidence="2 3">TBRC 7907</strain>
    </source>
</reference>
<accession>A0ABV5ZNE7</accession>
<protein>
    <submittedName>
        <fullName evidence="2">Shedu anti-phage system protein SduA domain-containing protein</fullName>
    </submittedName>
</protein>
<dbReference type="Pfam" id="PF14082">
    <property type="entry name" value="SduA_C"/>
    <property type="match status" value="1"/>
</dbReference>
<proteinExistence type="predicted"/>
<name>A0ABV5ZNE7_9PSEU</name>
<comment type="caution">
    <text evidence="2">The sequence shown here is derived from an EMBL/GenBank/DDBJ whole genome shotgun (WGS) entry which is preliminary data.</text>
</comment>
<gene>
    <name evidence="2" type="ORF">ACFFQA_00455</name>
</gene>
<dbReference type="RefSeq" id="WP_377849484.1">
    <property type="nucleotide sequence ID" value="NZ_JBHLZU010000002.1"/>
</dbReference>
<dbReference type="InterPro" id="IPR025359">
    <property type="entry name" value="SduA_C"/>
</dbReference>
<organism evidence="2 3">
    <name type="scientific">Allokutzneria oryzae</name>
    <dbReference type="NCBI Taxonomy" id="1378989"/>
    <lineage>
        <taxon>Bacteria</taxon>
        <taxon>Bacillati</taxon>
        <taxon>Actinomycetota</taxon>
        <taxon>Actinomycetes</taxon>
        <taxon>Pseudonocardiales</taxon>
        <taxon>Pseudonocardiaceae</taxon>
        <taxon>Allokutzneria</taxon>
    </lineage>
</organism>
<keyword evidence="3" id="KW-1185">Reference proteome</keyword>
<evidence type="ECO:0000259" key="1">
    <source>
        <dbReference type="Pfam" id="PF14082"/>
    </source>
</evidence>
<dbReference type="Proteomes" id="UP001589693">
    <property type="component" value="Unassembled WGS sequence"/>
</dbReference>
<feature type="domain" description="Shedu protein SduA C-terminal" evidence="1">
    <location>
        <begin position="228"/>
        <end position="378"/>
    </location>
</feature>
<evidence type="ECO:0000313" key="3">
    <source>
        <dbReference type="Proteomes" id="UP001589693"/>
    </source>
</evidence>